<dbReference type="GO" id="GO:0008360">
    <property type="term" value="P:regulation of cell shape"/>
    <property type="evidence" value="ECO:0007669"/>
    <property type="project" value="UniProtKB-UniRule"/>
</dbReference>
<dbReference type="AlphaFoldDB" id="A0A8J3AJK2"/>
<feature type="active site" description="Nucleophile" evidence="9">
    <location>
        <position position="132"/>
    </location>
</feature>
<name>A0A8J3AJK2_9BACI</name>
<accession>A0A8J3AJK2</accession>
<evidence type="ECO:0000313" key="12">
    <source>
        <dbReference type="EMBL" id="GGI13974.1"/>
    </source>
</evidence>
<dbReference type="Gene3D" id="2.40.440.10">
    <property type="entry name" value="L,D-transpeptidase catalytic domain-like"/>
    <property type="match status" value="1"/>
</dbReference>
<organism evidence="12 13">
    <name type="scientific">Gottfriedia solisilvae</name>
    <dbReference type="NCBI Taxonomy" id="1516104"/>
    <lineage>
        <taxon>Bacteria</taxon>
        <taxon>Bacillati</taxon>
        <taxon>Bacillota</taxon>
        <taxon>Bacilli</taxon>
        <taxon>Bacillales</taxon>
        <taxon>Bacillaceae</taxon>
        <taxon>Gottfriedia</taxon>
    </lineage>
</organism>
<feature type="active site" description="Proton donor/acceptor" evidence="9">
    <location>
        <position position="116"/>
    </location>
</feature>
<evidence type="ECO:0000256" key="9">
    <source>
        <dbReference type="PROSITE-ProRule" id="PRU01373"/>
    </source>
</evidence>
<evidence type="ECO:0000256" key="7">
    <source>
        <dbReference type="ARBA" id="ARBA00023316"/>
    </source>
</evidence>
<comment type="similarity">
    <text evidence="2">Belongs to the YkuD family.</text>
</comment>
<sequence length="297" mass="33210">MFKRVFLFSLIILCFLCSNFVQSFAEEKQVSQLIIINKAINRLAFYENGKLVKEFKVATGRSQDLTPEGKFKIVNKIVNRPYYKENIPGGDPRNPLGNRWLGLNARGTWGTTYAIHGNSNPASIGTYASSGCVRMYDEEVEWLFDHVQKNTTVFITSSNKSFNDIAVADQLFNDDSGSIVVTKPNDIPTSLKLGSVGSEVEWLQETLTKLGYSTNGIDGYFAEGTDFAVRVFQQNHRLAVDGVVGAGTKQLLLDLLKENKRDDALSAYFFTFTLKKINANGVLRNDNDLNGVQRLTY</sequence>
<feature type="domain" description="L,D-TPase catalytic" evidence="11">
    <location>
        <begin position="32"/>
        <end position="156"/>
    </location>
</feature>
<evidence type="ECO:0000256" key="3">
    <source>
        <dbReference type="ARBA" id="ARBA00022679"/>
    </source>
</evidence>
<keyword evidence="6 9" id="KW-0573">Peptidoglycan synthesis</keyword>
<dbReference type="GO" id="GO:0018104">
    <property type="term" value="P:peptidoglycan-protein cross-linking"/>
    <property type="evidence" value="ECO:0007669"/>
    <property type="project" value="TreeGrafter"/>
</dbReference>
<dbReference type="GO" id="GO:0005576">
    <property type="term" value="C:extracellular region"/>
    <property type="evidence" value="ECO:0007669"/>
    <property type="project" value="TreeGrafter"/>
</dbReference>
<protein>
    <recommendedName>
        <fullName evidence="11">L,D-TPase catalytic domain-containing protein</fullName>
    </recommendedName>
</protein>
<dbReference type="GO" id="GO:0071555">
    <property type="term" value="P:cell wall organization"/>
    <property type="evidence" value="ECO:0007669"/>
    <property type="project" value="UniProtKB-UniRule"/>
</dbReference>
<evidence type="ECO:0000256" key="8">
    <source>
        <dbReference type="ARBA" id="ARBA00060592"/>
    </source>
</evidence>
<keyword evidence="4" id="KW-0378">Hydrolase</keyword>
<dbReference type="Proteomes" id="UP000626244">
    <property type="component" value="Unassembled WGS sequence"/>
</dbReference>
<dbReference type="Pfam" id="PF03734">
    <property type="entry name" value="YkuD"/>
    <property type="match status" value="1"/>
</dbReference>
<dbReference type="Pfam" id="PF01471">
    <property type="entry name" value="PG_binding_1"/>
    <property type="match status" value="1"/>
</dbReference>
<evidence type="ECO:0000256" key="5">
    <source>
        <dbReference type="ARBA" id="ARBA00022960"/>
    </source>
</evidence>
<dbReference type="RefSeq" id="WP_188483344.1">
    <property type="nucleotide sequence ID" value="NZ_BMHB01000001.1"/>
</dbReference>
<evidence type="ECO:0000256" key="6">
    <source>
        <dbReference type="ARBA" id="ARBA00022984"/>
    </source>
</evidence>
<reference evidence="13" key="1">
    <citation type="journal article" date="2019" name="Int. J. Syst. Evol. Microbiol.">
        <title>The Global Catalogue of Microorganisms (GCM) 10K type strain sequencing project: providing services to taxonomists for standard genome sequencing and annotation.</title>
        <authorList>
            <consortium name="The Broad Institute Genomics Platform"/>
            <consortium name="The Broad Institute Genome Sequencing Center for Infectious Disease"/>
            <person name="Wu L."/>
            <person name="Ma J."/>
        </authorList>
    </citation>
    <scope>NUCLEOTIDE SEQUENCE [LARGE SCALE GENOMIC DNA]</scope>
    <source>
        <strain evidence="13">CGMCC 1.14993</strain>
    </source>
</reference>
<evidence type="ECO:0000259" key="11">
    <source>
        <dbReference type="PROSITE" id="PS52029"/>
    </source>
</evidence>
<dbReference type="FunFam" id="2.40.440.10:FF:000003">
    <property type="entry name" value="L,D-transpeptidase YciB"/>
    <property type="match status" value="1"/>
</dbReference>
<dbReference type="PANTHER" id="PTHR30582">
    <property type="entry name" value="L,D-TRANSPEPTIDASE"/>
    <property type="match status" value="1"/>
</dbReference>
<dbReference type="InterPro" id="IPR036365">
    <property type="entry name" value="PGBD-like_sf"/>
</dbReference>
<dbReference type="EMBL" id="BMHB01000001">
    <property type="protein sequence ID" value="GGI13974.1"/>
    <property type="molecule type" value="Genomic_DNA"/>
</dbReference>
<dbReference type="InterPro" id="IPR005490">
    <property type="entry name" value="LD_TPept_cat_dom"/>
</dbReference>
<keyword evidence="10" id="KW-0732">Signal</keyword>
<evidence type="ECO:0000256" key="4">
    <source>
        <dbReference type="ARBA" id="ARBA00022801"/>
    </source>
</evidence>
<feature type="signal peptide" evidence="10">
    <location>
        <begin position="1"/>
        <end position="25"/>
    </location>
</feature>
<comment type="pathway">
    <text evidence="8">Glycan biosynthesis.</text>
</comment>
<dbReference type="PANTHER" id="PTHR30582:SF4">
    <property type="entry name" value="L,D-TRANSPEPTIDASE YQJB-RELATED"/>
    <property type="match status" value="1"/>
</dbReference>
<evidence type="ECO:0000256" key="10">
    <source>
        <dbReference type="SAM" id="SignalP"/>
    </source>
</evidence>
<dbReference type="SUPFAM" id="SSF141523">
    <property type="entry name" value="L,D-transpeptidase catalytic domain-like"/>
    <property type="match status" value="1"/>
</dbReference>
<dbReference type="InterPro" id="IPR050979">
    <property type="entry name" value="LD-transpeptidase"/>
</dbReference>
<dbReference type="InterPro" id="IPR002477">
    <property type="entry name" value="Peptidoglycan-bd-like"/>
</dbReference>
<dbReference type="InterPro" id="IPR036366">
    <property type="entry name" value="PGBDSf"/>
</dbReference>
<keyword evidence="3" id="KW-0808">Transferase</keyword>
<dbReference type="UniPathway" id="UPA00219"/>
<evidence type="ECO:0000313" key="13">
    <source>
        <dbReference type="Proteomes" id="UP000626244"/>
    </source>
</evidence>
<keyword evidence="7 9" id="KW-0961">Cell wall biogenesis/degradation</keyword>
<dbReference type="Gene3D" id="1.10.101.10">
    <property type="entry name" value="PGBD-like superfamily/PGBD"/>
    <property type="match status" value="1"/>
</dbReference>
<dbReference type="InterPro" id="IPR038063">
    <property type="entry name" value="Transpep_catalytic_dom"/>
</dbReference>
<proteinExistence type="inferred from homology"/>
<evidence type="ECO:0000256" key="2">
    <source>
        <dbReference type="ARBA" id="ARBA00005992"/>
    </source>
</evidence>
<dbReference type="GO" id="GO:0016740">
    <property type="term" value="F:transferase activity"/>
    <property type="evidence" value="ECO:0007669"/>
    <property type="project" value="UniProtKB-KW"/>
</dbReference>
<feature type="chain" id="PRO_5035163767" description="L,D-TPase catalytic domain-containing protein" evidence="10">
    <location>
        <begin position="26"/>
        <end position="297"/>
    </location>
</feature>
<dbReference type="GO" id="GO:0071972">
    <property type="term" value="F:peptidoglycan L,D-transpeptidase activity"/>
    <property type="evidence" value="ECO:0007669"/>
    <property type="project" value="TreeGrafter"/>
</dbReference>
<comment type="caution">
    <text evidence="12">The sequence shown here is derived from an EMBL/GenBank/DDBJ whole genome shotgun (WGS) entry which is preliminary data.</text>
</comment>
<keyword evidence="13" id="KW-1185">Reference proteome</keyword>
<gene>
    <name evidence="12" type="ORF">GCM10007380_20620</name>
</gene>
<keyword evidence="5 9" id="KW-0133">Cell shape</keyword>
<comment type="pathway">
    <text evidence="1 9">Cell wall biogenesis; peptidoglycan biosynthesis.</text>
</comment>
<dbReference type="PROSITE" id="PS52029">
    <property type="entry name" value="LD_TPASE"/>
    <property type="match status" value="1"/>
</dbReference>
<evidence type="ECO:0000256" key="1">
    <source>
        <dbReference type="ARBA" id="ARBA00004752"/>
    </source>
</evidence>
<dbReference type="CDD" id="cd16913">
    <property type="entry name" value="YkuD_like"/>
    <property type="match status" value="1"/>
</dbReference>
<dbReference type="SUPFAM" id="SSF47090">
    <property type="entry name" value="PGBD-like"/>
    <property type="match status" value="1"/>
</dbReference>